<evidence type="ECO:0000313" key="1">
    <source>
        <dbReference type="EMBL" id="KYD07641.1"/>
    </source>
</evidence>
<dbReference type="Proteomes" id="UP000075455">
    <property type="component" value="Unassembled WGS sequence"/>
</dbReference>
<dbReference type="EMBL" id="LQYS01000114">
    <property type="protein sequence ID" value="KYD07641.1"/>
    <property type="molecule type" value="Genomic_DNA"/>
</dbReference>
<dbReference type="STRING" id="81408.B4119_3392"/>
<gene>
    <name evidence="1" type="ORF">B4119_3392</name>
</gene>
<dbReference type="RefSeq" id="WP_201028942.1">
    <property type="nucleotide sequence ID" value="NZ_LQYS01000114.1"/>
</dbReference>
<organism evidence="1 2">
    <name type="scientific">Saccharococcus caldoxylosilyticus</name>
    <dbReference type="NCBI Taxonomy" id="81408"/>
    <lineage>
        <taxon>Bacteria</taxon>
        <taxon>Bacillati</taxon>
        <taxon>Bacillota</taxon>
        <taxon>Bacilli</taxon>
        <taxon>Bacillales</taxon>
        <taxon>Anoxybacillaceae</taxon>
        <taxon>Saccharococcus</taxon>
    </lineage>
</organism>
<reference evidence="1 2" key="1">
    <citation type="submission" date="2016-01" db="EMBL/GenBank/DDBJ databases">
        <title>Draft Genome Sequences of Seven Thermophilic Sporeformers Isolated from Foods.</title>
        <authorList>
            <person name="Berendsen E.M."/>
            <person name="Wells-Bennik M.H."/>
            <person name="Krawcyk A.O."/>
            <person name="De Jong A."/>
            <person name="Holsappel S."/>
            <person name="Eijlander R.T."/>
            <person name="Kuipers O.P."/>
        </authorList>
    </citation>
    <scope>NUCLEOTIDE SEQUENCE [LARGE SCALE GENOMIC DNA]</scope>
    <source>
        <strain evidence="1 2">B4119</strain>
    </source>
</reference>
<accession>A0A150L5R0</accession>
<protein>
    <submittedName>
        <fullName evidence="1">Uncharacterized protein</fullName>
    </submittedName>
</protein>
<name>A0A150L5R0_9BACL</name>
<dbReference type="AlphaFoldDB" id="A0A150L5R0"/>
<proteinExistence type="predicted"/>
<evidence type="ECO:0000313" key="2">
    <source>
        <dbReference type="Proteomes" id="UP000075455"/>
    </source>
</evidence>
<dbReference type="PATRIC" id="fig|81408.3.peg.936"/>
<sequence>MKVRALMDCEGIGYRLKKGEEADLPEKTAKLLLKFAYVEEVKRKKGDK</sequence>
<comment type="caution">
    <text evidence="1">The sequence shown here is derived from an EMBL/GenBank/DDBJ whole genome shotgun (WGS) entry which is preliminary data.</text>
</comment>